<dbReference type="GO" id="GO:0005829">
    <property type="term" value="C:cytosol"/>
    <property type="evidence" value="ECO:0007669"/>
    <property type="project" value="TreeGrafter"/>
</dbReference>
<dbReference type="GO" id="GO:0008443">
    <property type="term" value="F:phosphofructokinase activity"/>
    <property type="evidence" value="ECO:0007669"/>
    <property type="project" value="TreeGrafter"/>
</dbReference>
<gene>
    <name evidence="8" type="ORF">BPA01_40770</name>
</gene>
<evidence type="ECO:0000256" key="6">
    <source>
        <dbReference type="PIRNR" id="PIRNR000535"/>
    </source>
</evidence>
<keyword evidence="4 8" id="KW-0418">Kinase</keyword>
<dbReference type="UniPathway" id="UPA00704">
    <property type="reaction ID" value="UER00715"/>
</dbReference>
<dbReference type="PANTHER" id="PTHR46566:SF2">
    <property type="entry name" value="ATP-DEPENDENT 6-PHOSPHOFRUCTOKINASE ISOZYME 2"/>
    <property type="match status" value="1"/>
</dbReference>
<dbReference type="GO" id="GO:0005988">
    <property type="term" value="P:lactose metabolic process"/>
    <property type="evidence" value="ECO:0007669"/>
    <property type="project" value="UniProtKB-KW"/>
</dbReference>
<evidence type="ECO:0000256" key="2">
    <source>
        <dbReference type="ARBA" id="ARBA00022679"/>
    </source>
</evidence>
<dbReference type="Gene3D" id="3.40.1190.20">
    <property type="match status" value="1"/>
</dbReference>
<keyword evidence="3 6" id="KW-0547">Nucleotide-binding</keyword>
<dbReference type="AlphaFoldDB" id="A0A4Y3PMF2"/>
<dbReference type="Proteomes" id="UP000316882">
    <property type="component" value="Unassembled WGS sequence"/>
</dbReference>
<dbReference type="GO" id="GO:0016052">
    <property type="term" value="P:carbohydrate catabolic process"/>
    <property type="evidence" value="ECO:0007669"/>
    <property type="project" value="UniProtKB-ARBA"/>
</dbReference>
<dbReference type="GO" id="GO:2001059">
    <property type="term" value="P:D-tagatose 6-phosphate catabolic process"/>
    <property type="evidence" value="ECO:0007669"/>
    <property type="project" value="UniProtKB-UniPathway"/>
</dbReference>
<evidence type="ECO:0000313" key="8">
    <source>
        <dbReference type="EMBL" id="GEB34497.1"/>
    </source>
</evidence>
<dbReference type="InterPro" id="IPR029056">
    <property type="entry name" value="Ribokinase-like"/>
</dbReference>
<comment type="similarity">
    <text evidence="6">Belongs to the carbohydrate kinase PfkB family. LacC subfamily.</text>
</comment>
<evidence type="ECO:0000313" key="9">
    <source>
        <dbReference type="Proteomes" id="UP000316882"/>
    </source>
</evidence>
<dbReference type="GO" id="GO:0005524">
    <property type="term" value="F:ATP binding"/>
    <property type="evidence" value="ECO:0007669"/>
    <property type="project" value="UniProtKB-KW"/>
</dbReference>
<name>A0A4Y3PMF2_BREPA</name>
<dbReference type="GO" id="GO:0009024">
    <property type="term" value="F:tagatose-6-phosphate kinase activity"/>
    <property type="evidence" value="ECO:0007669"/>
    <property type="project" value="UniProtKB-EC"/>
</dbReference>
<evidence type="ECO:0000256" key="1">
    <source>
        <dbReference type="ARBA" id="ARBA00005380"/>
    </source>
</evidence>
<evidence type="ECO:0000256" key="5">
    <source>
        <dbReference type="ARBA" id="ARBA00022840"/>
    </source>
</evidence>
<keyword evidence="9" id="KW-1185">Reference proteome</keyword>
<dbReference type="RefSeq" id="WP_122962300.1">
    <property type="nucleotide sequence ID" value="NZ_BJMH01000023.1"/>
</dbReference>
<dbReference type="SUPFAM" id="SSF53613">
    <property type="entry name" value="Ribokinase-like"/>
    <property type="match status" value="1"/>
</dbReference>
<feature type="domain" description="Carbohydrate kinase PfkB" evidence="7">
    <location>
        <begin position="7"/>
        <end position="293"/>
    </location>
</feature>
<dbReference type="NCBIfam" id="TIGR03168">
    <property type="entry name" value="1-PFK"/>
    <property type="match status" value="1"/>
</dbReference>
<evidence type="ECO:0000259" key="7">
    <source>
        <dbReference type="Pfam" id="PF00294"/>
    </source>
</evidence>
<evidence type="ECO:0000256" key="3">
    <source>
        <dbReference type="ARBA" id="ARBA00022741"/>
    </source>
</evidence>
<evidence type="ECO:0000256" key="4">
    <source>
        <dbReference type="ARBA" id="ARBA00022777"/>
    </source>
</evidence>
<accession>A0A4Y3PMF2</accession>
<dbReference type="InterPro" id="IPR011611">
    <property type="entry name" value="PfkB_dom"/>
</dbReference>
<dbReference type="FunFam" id="3.40.1190.20:FF:000001">
    <property type="entry name" value="Phosphofructokinase"/>
    <property type="match status" value="1"/>
</dbReference>
<reference evidence="8 9" key="1">
    <citation type="submission" date="2019-06" db="EMBL/GenBank/DDBJ databases">
        <title>Whole genome shotgun sequence of Brevibacillus parabrevis NBRC 12334.</title>
        <authorList>
            <person name="Hosoyama A."/>
            <person name="Uohara A."/>
            <person name="Ohji S."/>
            <person name="Ichikawa N."/>
        </authorList>
    </citation>
    <scope>NUCLEOTIDE SEQUENCE [LARGE SCALE GENOMIC DNA]</scope>
    <source>
        <strain evidence="8 9">NBRC 12334</strain>
    </source>
</reference>
<keyword evidence="5 6" id="KW-0067">ATP-binding</keyword>
<dbReference type="CDD" id="cd01164">
    <property type="entry name" value="FruK_PfkB_like"/>
    <property type="match status" value="1"/>
</dbReference>
<proteinExistence type="inferred from homology"/>
<sequence>MLVTVTLNAAIDKTYRLAHFRAGELHRTQEVWSLPGGKGINVARVANTLGQKVVTSGFVAGHNGRFIAEGCNREGIATSFVEVQGESRLCLTFLDEQAKTVTEVLEPGPAVGADELALLQARLTRLAQQATYVVFSGSLPRGLPVNTYAVLIKGLASSGAKCVLDTSGAALAEGIGAKPELIKPNQPEAEAILGYSLDSDDARYRAVRELCRRGAKRVLLSLGQEGAWFGDQDQTWRISAVPLAEAEVNNTVGCGDSLLAGVLTGRMRELAWPDAIRLGMACAAANTSSFGAGVVTAEAVQSMMNRPMHVEQVG</sequence>
<dbReference type="EMBL" id="BJMH01000023">
    <property type="protein sequence ID" value="GEB34497.1"/>
    <property type="molecule type" value="Genomic_DNA"/>
</dbReference>
<dbReference type="InterPro" id="IPR017583">
    <property type="entry name" value="Tagatose/fructose_Pkinase"/>
</dbReference>
<dbReference type="Pfam" id="PF00294">
    <property type="entry name" value="PfkB"/>
    <property type="match status" value="1"/>
</dbReference>
<comment type="pathway">
    <text evidence="6">Carbohydrate metabolism; D-tagatose 6-phosphate degradation; D-glyceraldehyde 3-phosphate and glycerone phosphate from D-tagatose 6-phosphate: step 1/2.</text>
</comment>
<dbReference type="GO" id="GO:0044281">
    <property type="term" value="P:small molecule metabolic process"/>
    <property type="evidence" value="ECO:0007669"/>
    <property type="project" value="UniProtKB-ARBA"/>
</dbReference>
<dbReference type="EC" id="2.7.1.144" evidence="6"/>
<comment type="similarity">
    <text evidence="1">Belongs to the carbohydrate kinase pfkB family.</text>
</comment>
<comment type="catalytic activity">
    <reaction evidence="6">
        <text>D-tagatofuranose 6-phosphate + ATP = D-tagatofuranose 1,6-bisphosphate + ADP + H(+)</text>
        <dbReference type="Rhea" id="RHEA:12420"/>
        <dbReference type="ChEBI" id="CHEBI:15378"/>
        <dbReference type="ChEBI" id="CHEBI:30616"/>
        <dbReference type="ChEBI" id="CHEBI:58694"/>
        <dbReference type="ChEBI" id="CHEBI:58695"/>
        <dbReference type="ChEBI" id="CHEBI:456216"/>
        <dbReference type="EC" id="2.7.1.144"/>
    </reaction>
</comment>
<protein>
    <recommendedName>
        <fullName evidence="6">Tagatose-6-phosphate kinase</fullName>
        <ecNumber evidence="6">2.7.1.144</ecNumber>
    </recommendedName>
</protein>
<dbReference type="STRING" id="54914.AV540_03845"/>
<comment type="caution">
    <text evidence="8">The sequence shown here is derived from an EMBL/GenBank/DDBJ whole genome shotgun (WGS) entry which is preliminary data.</text>
</comment>
<organism evidence="8 9">
    <name type="scientific">Brevibacillus parabrevis</name>
    <dbReference type="NCBI Taxonomy" id="54914"/>
    <lineage>
        <taxon>Bacteria</taxon>
        <taxon>Bacillati</taxon>
        <taxon>Bacillota</taxon>
        <taxon>Bacilli</taxon>
        <taxon>Bacillales</taxon>
        <taxon>Paenibacillaceae</taxon>
        <taxon>Brevibacillus</taxon>
    </lineage>
</organism>
<keyword evidence="2 6" id="KW-0808">Transferase</keyword>
<dbReference type="PIRSF" id="PIRSF000535">
    <property type="entry name" value="1PFK/6PFK/LacC"/>
    <property type="match status" value="1"/>
</dbReference>
<keyword evidence="6" id="KW-0423">Lactose metabolism</keyword>
<dbReference type="PANTHER" id="PTHR46566">
    <property type="entry name" value="1-PHOSPHOFRUCTOKINASE-RELATED"/>
    <property type="match status" value="1"/>
</dbReference>